<sequence>MSSLAPVVAGALFLSVLIAPLAAADNPPAAAGPKTESQAVTEAVSQGIDVVAEAETTATELTVAHPDGTVTTTFDNEPVRMQASPGSNWTDISTDLVTKTVGGEQVLVPEAVPAAITLSNGGTAQMSSVSDKEGHVIEQSWPFGTLPVPTVSGNVATYPQVLPDVDLVQVAGKTGVSQVLKIYTPQAANDPRVVDMRVYLDSHNAAVSSDGQGGLKATGTDTGQVELSSSHGLWWDSKDPSASALDAGNNALPRPFSLNLTTQGGQQVQRFDMAAILATPSLSYPLYVDPDWSVARNGYLYVDSGYPSTNYWNGQYPGGSTDGTGHVGYLPVEWAPDGQSHVTRSFYQFNTTPLFGKLILAARVNTVETWSPSCTARPVSAWQVGQVGAGTTWNAQPVKYVKLSTQNVAHGNSASCPQATVGFDLGASKGVVGSNKQFTMGLYADNESDSLGWKKFANAATLIVTYDTRPVTPVTWGITGGAWSGTPGTPPYVTRFRNPIFYVDAYDPDGNNGGTIVVTMAVKNAAGTVVFQGPPGTPIPGEGGRTAQQSPSLADGKYTLLAEARDQQGLASPLMSFAFTVDTTAPNPPIVTPITAAFDANHHDPDGVVGATGYDFKIANPGKYPADGYVYAVTSGPPTSAFPASYSCGTRTREYVVVCPGQAPASIHLAAIDTSTTITAWTFDQAGNVGQIIKGAGSAYTFTVGHLAEIPQTVLPTSTVGNASVVDVELQGGKPVGTSCQGGLPADSPALEKAQALQFSAAGDYASTVGSAVDTAKSFSVSGWFCSVDPTASSAQSLITQQAGAGSPGAALRLSSSGLAELATFTGAAGAGAETVQHANALSSNRWYFVSAVYDQINRQLRITLTTDGKTSTWTVATTADSHRSSAANQPVLLGAAGTSGTGQQFIGQLYQPVLSQGILNPQQLSSTQSAFNGQLGVLK</sequence>
<dbReference type="RefSeq" id="WP_045073849.1">
    <property type="nucleotide sequence ID" value="NZ_CP011005.1"/>
</dbReference>
<dbReference type="Gene3D" id="2.60.120.200">
    <property type="match status" value="1"/>
</dbReference>
<accession>A0A0D4BX51</accession>
<dbReference type="InterPro" id="IPR013783">
    <property type="entry name" value="Ig-like_fold"/>
</dbReference>
<dbReference type="OrthoDB" id="3751446at2"/>
<dbReference type="SUPFAM" id="SSF49899">
    <property type="entry name" value="Concanavalin A-like lectins/glucanases"/>
    <property type="match status" value="1"/>
</dbReference>
<dbReference type="InterPro" id="IPR013320">
    <property type="entry name" value="ConA-like_dom_sf"/>
</dbReference>
<dbReference type="GO" id="GO:0005975">
    <property type="term" value="P:carbohydrate metabolic process"/>
    <property type="evidence" value="ECO:0007669"/>
    <property type="project" value="UniProtKB-ARBA"/>
</dbReference>
<name>A0A0D4BX51_9MICC</name>
<reference evidence="2 3" key="1">
    <citation type="journal article" date="2015" name="Genome Announc.">
        <title>Complete Genome Sequencing of Protease-Producing Novel Arthrobacter sp. Strain IHBB 11108 Using PacBio Single-Molecule Real-Time Sequencing Technology.</title>
        <authorList>
            <person name="Kiran S."/>
            <person name="Swarnkar M.K."/>
            <person name="Pal M."/>
            <person name="Thakur R."/>
            <person name="Tewari R."/>
            <person name="Singh A.K."/>
            <person name="Gulati A."/>
        </authorList>
    </citation>
    <scope>NUCLEOTIDE SEQUENCE [LARGE SCALE GENOMIC DNA]</scope>
    <source>
        <strain evidence="2 3">IHBB 11108</strain>
    </source>
</reference>
<keyword evidence="3" id="KW-1185">Reference proteome</keyword>
<evidence type="ECO:0000256" key="1">
    <source>
        <dbReference type="SAM" id="SignalP"/>
    </source>
</evidence>
<evidence type="ECO:0000313" key="2">
    <source>
        <dbReference type="EMBL" id="AJT40904.1"/>
    </source>
</evidence>
<dbReference type="Gene3D" id="2.60.40.10">
    <property type="entry name" value="Immunoglobulins"/>
    <property type="match status" value="1"/>
</dbReference>
<keyword evidence="1" id="KW-0732">Signal</keyword>
<feature type="signal peptide" evidence="1">
    <location>
        <begin position="1"/>
        <end position="24"/>
    </location>
</feature>
<dbReference type="Pfam" id="PF13385">
    <property type="entry name" value="Laminin_G_3"/>
    <property type="match status" value="1"/>
</dbReference>
<dbReference type="STRING" id="1618207.UM93_04150"/>
<evidence type="ECO:0008006" key="4">
    <source>
        <dbReference type="Google" id="ProtNLM"/>
    </source>
</evidence>
<dbReference type="HOGENOM" id="CLU_003050_0_0_11"/>
<dbReference type="EMBL" id="CP011005">
    <property type="protein sequence ID" value="AJT40904.1"/>
    <property type="molecule type" value="Genomic_DNA"/>
</dbReference>
<dbReference type="KEGG" id="ari:UM93_04150"/>
<dbReference type="AlphaFoldDB" id="A0A0D4BX51"/>
<protein>
    <recommendedName>
        <fullName evidence="4">LamG-like jellyroll fold domain-containing protein</fullName>
    </recommendedName>
</protein>
<feature type="chain" id="PRO_5002274008" description="LamG-like jellyroll fold domain-containing protein" evidence="1">
    <location>
        <begin position="25"/>
        <end position="940"/>
    </location>
</feature>
<evidence type="ECO:0000313" key="3">
    <source>
        <dbReference type="Proteomes" id="UP000061839"/>
    </source>
</evidence>
<dbReference type="Proteomes" id="UP000061839">
    <property type="component" value="Chromosome"/>
</dbReference>
<gene>
    <name evidence="2" type="ORF">UM93_04150</name>
</gene>
<dbReference type="PATRIC" id="fig|1618207.4.peg.844"/>
<organism evidence="2 3">
    <name type="scientific">Psychromicrobium lacuslunae</name>
    <dbReference type="NCBI Taxonomy" id="1618207"/>
    <lineage>
        <taxon>Bacteria</taxon>
        <taxon>Bacillati</taxon>
        <taxon>Actinomycetota</taxon>
        <taxon>Actinomycetes</taxon>
        <taxon>Micrococcales</taxon>
        <taxon>Micrococcaceae</taxon>
        <taxon>Psychromicrobium</taxon>
    </lineage>
</organism>
<proteinExistence type="predicted"/>